<evidence type="ECO:0000313" key="2">
    <source>
        <dbReference type="EMBL" id="QSG12000.1"/>
    </source>
</evidence>
<dbReference type="Pfam" id="PF24414">
    <property type="entry name" value="DUF7547"/>
    <property type="match status" value="1"/>
</dbReference>
<dbReference type="AlphaFoldDB" id="A0A897NC61"/>
<protein>
    <submittedName>
        <fullName evidence="2">Uncharacterized protein</fullName>
    </submittedName>
</protein>
<dbReference type="InterPro" id="IPR055969">
    <property type="entry name" value="DUF7547"/>
</dbReference>
<feature type="region of interest" description="Disordered" evidence="1">
    <location>
        <begin position="114"/>
        <end position="175"/>
    </location>
</feature>
<sequence>MVDDDPPDVERQLAELTRTVARLRDQLEREQRPLVAPRPPRADELRQFTSEIAIPGAILLLETNVRALRLFQRTIRLADGVDTQDGGDSVSQRAERAGSKALSRLESALEDVQSALDSQPPDSEARNLLEDARRLQSELEDRLDETDEPIETGPSVDVESELESIKDQVENDDDR</sequence>
<feature type="compositionally biased region" description="Acidic residues" evidence="1">
    <location>
        <begin position="141"/>
        <end position="150"/>
    </location>
</feature>
<gene>
    <name evidence="2" type="ORF">HSBGL_1583</name>
</gene>
<dbReference type="GeneID" id="68861115"/>
<accession>A0A897NC61</accession>
<dbReference type="EMBL" id="CP064789">
    <property type="protein sequence ID" value="QSG12000.1"/>
    <property type="molecule type" value="Genomic_DNA"/>
</dbReference>
<feature type="region of interest" description="Disordered" evidence="1">
    <location>
        <begin position="79"/>
        <end position="102"/>
    </location>
</feature>
<feature type="compositionally biased region" description="Basic and acidic residues" evidence="1">
    <location>
        <begin position="123"/>
        <end position="140"/>
    </location>
</feature>
<proteinExistence type="predicted"/>
<dbReference type="Proteomes" id="UP000663305">
    <property type="component" value="Chromosome"/>
</dbReference>
<dbReference type="RefSeq" id="WP_229124001.1">
    <property type="nucleotide sequence ID" value="NZ_CP064789.1"/>
</dbReference>
<name>A0A897NC61_9EURY</name>
<evidence type="ECO:0000256" key="1">
    <source>
        <dbReference type="SAM" id="MobiDB-lite"/>
    </source>
</evidence>
<evidence type="ECO:0000313" key="3">
    <source>
        <dbReference type="Proteomes" id="UP000663305"/>
    </source>
</evidence>
<organism evidence="2 3">
    <name type="scientific">Halapricum desulfuricans</name>
    <dbReference type="NCBI Taxonomy" id="2841257"/>
    <lineage>
        <taxon>Archaea</taxon>
        <taxon>Methanobacteriati</taxon>
        <taxon>Methanobacteriota</taxon>
        <taxon>Stenosarchaea group</taxon>
        <taxon>Halobacteria</taxon>
        <taxon>Halobacteriales</taxon>
        <taxon>Haloarculaceae</taxon>
        <taxon>Halapricum</taxon>
    </lineage>
</organism>
<reference evidence="2" key="1">
    <citation type="submission" date="2020-11" db="EMBL/GenBank/DDBJ databases">
        <title>Carbohydrate-dependent, anaerobic sulfur respiration: A novel catabolism in halophilic archaea.</title>
        <authorList>
            <person name="Sorokin D.Y."/>
            <person name="Messina E."/>
            <person name="Smedile F."/>
            <person name="La Cono V."/>
            <person name="Hallsworth J.E."/>
            <person name="Yakimov M.M."/>
        </authorList>
    </citation>
    <scope>NUCLEOTIDE SEQUENCE</scope>
    <source>
        <strain evidence="2">HSR-Bgl</strain>
    </source>
</reference>